<dbReference type="PANTHER" id="PTHR23129">
    <property type="entry name" value="ACYL-COENZYME A DIPHOSPHATASE FITM2"/>
    <property type="match status" value="1"/>
</dbReference>
<evidence type="ECO:0000256" key="5">
    <source>
        <dbReference type="ARBA" id="ARBA00022989"/>
    </source>
</evidence>
<evidence type="ECO:0000256" key="1">
    <source>
        <dbReference type="ARBA" id="ARBA00004477"/>
    </source>
</evidence>
<evidence type="ECO:0000256" key="3">
    <source>
        <dbReference type="ARBA" id="ARBA00022801"/>
    </source>
</evidence>
<feature type="transmembrane region" description="Helical" evidence="8">
    <location>
        <begin position="95"/>
        <end position="120"/>
    </location>
</feature>
<name>A0AAD5JZS5_9FUNG</name>
<keyword evidence="4" id="KW-0256">Endoplasmic reticulum</keyword>
<accession>A0AAD5JZS5</accession>
<keyword evidence="2 8" id="KW-0812">Transmembrane</keyword>
<comment type="caution">
    <text evidence="9">The sequence shown here is derived from an EMBL/GenBank/DDBJ whole genome shotgun (WGS) entry which is preliminary data.</text>
</comment>
<reference evidence="9" key="1">
    <citation type="journal article" date="2022" name="IScience">
        <title>Evolution of zygomycete secretomes and the origins of terrestrial fungal ecologies.</title>
        <authorList>
            <person name="Chang Y."/>
            <person name="Wang Y."/>
            <person name="Mondo S."/>
            <person name="Ahrendt S."/>
            <person name="Andreopoulos W."/>
            <person name="Barry K."/>
            <person name="Beard J."/>
            <person name="Benny G.L."/>
            <person name="Blankenship S."/>
            <person name="Bonito G."/>
            <person name="Cuomo C."/>
            <person name="Desiro A."/>
            <person name="Gervers K.A."/>
            <person name="Hundley H."/>
            <person name="Kuo A."/>
            <person name="LaButti K."/>
            <person name="Lang B.F."/>
            <person name="Lipzen A."/>
            <person name="O'Donnell K."/>
            <person name="Pangilinan J."/>
            <person name="Reynolds N."/>
            <person name="Sandor L."/>
            <person name="Smith M.E."/>
            <person name="Tsang A."/>
            <person name="Grigoriev I.V."/>
            <person name="Stajich J.E."/>
            <person name="Spatafora J.W."/>
        </authorList>
    </citation>
    <scope>NUCLEOTIDE SEQUENCE</scope>
    <source>
        <strain evidence="9">RSA 2281</strain>
    </source>
</reference>
<evidence type="ECO:0000256" key="8">
    <source>
        <dbReference type="SAM" id="Phobius"/>
    </source>
</evidence>
<reference evidence="9" key="2">
    <citation type="submission" date="2023-02" db="EMBL/GenBank/DDBJ databases">
        <authorList>
            <consortium name="DOE Joint Genome Institute"/>
            <person name="Mondo S.J."/>
            <person name="Chang Y."/>
            <person name="Wang Y."/>
            <person name="Ahrendt S."/>
            <person name="Andreopoulos W."/>
            <person name="Barry K."/>
            <person name="Beard J."/>
            <person name="Benny G.L."/>
            <person name="Blankenship S."/>
            <person name="Bonito G."/>
            <person name="Cuomo C."/>
            <person name="Desiro A."/>
            <person name="Gervers K.A."/>
            <person name="Hundley H."/>
            <person name="Kuo A."/>
            <person name="LaButti K."/>
            <person name="Lang B.F."/>
            <person name="Lipzen A."/>
            <person name="O'Donnell K."/>
            <person name="Pangilinan J."/>
            <person name="Reynolds N."/>
            <person name="Sandor L."/>
            <person name="Smith M.W."/>
            <person name="Tsang A."/>
            <person name="Grigoriev I.V."/>
            <person name="Stajich J.E."/>
            <person name="Spatafora J.W."/>
        </authorList>
    </citation>
    <scope>NUCLEOTIDE SEQUENCE</scope>
    <source>
        <strain evidence="9">RSA 2281</strain>
    </source>
</reference>
<feature type="transmembrane region" description="Helical" evidence="8">
    <location>
        <begin position="59"/>
        <end position="83"/>
    </location>
</feature>
<evidence type="ECO:0000313" key="10">
    <source>
        <dbReference type="Proteomes" id="UP001209540"/>
    </source>
</evidence>
<dbReference type="GO" id="GO:0019915">
    <property type="term" value="P:lipid storage"/>
    <property type="evidence" value="ECO:0007669"/>
    <property type="project" value="InterPro"/>
</dbReference>
<keyword evidence="5 8" id="KW-1133">Transmembrane helix</keyword>
<evidence type="ECO:0000256" key="7">
    <source>
        <dbReference type="ARBA" id="ARBA00023136"/>
    </source>
</evidence>
<dbReference type="Proteomes" id="UP001209540">
    <property type="component" value="Unassembled WGS sequence"/>
</dbReference>
<dbReference type="GO" id="GO:0005789">
    <property type="term" value="C:endoplasmic reticulum membrane"/>
    <property type="evidence" value="ECO:0007669"/>
    <property type="project" value="UniProtKB-SubCell"/>
</dbReference>
<keyword evidence="3" id="KW-0378">Hydrolase</keyword>
<keyword evidence="7 8" id="KW-0472">Membrane</keyword>
<sequence length="158" mass="17598">MTQWLLGPSFIERVFVATGGSCTDLLSTQSEGINVNQYAACKRAGGTWNGGHDVSGHCVLLILSSLFLWEEAVAWAFYSIPAVQRLRANTSNRNAWYSVLTVFGLLVFWWWMLVVTSVYFHGHFELLSGCFFGVLGWAIVYIGILPRLPQVGLPPIQL</sequence>
<protein>
    <submittedName>
        <fullName evidence="9">Fat storage-inducing transmembrane protein</fullName>
    </submittedName>
</protein>
<dbReference type="GO" id="GO:0034389">
    <property type="term" value="P:lipid droplet organization"/>
    <property type="evidence" value="ECO:0007669"/>
    <property type="project" value="TreeGrafter"/>
</dbReference>
<dbReference type="Pfam" id="PF10261">
    <property type="entry name" value="FIT"/>
    <property type="match status" value="2"/>
</dbReference>
<evidence type="ECO:0000256" key="2">
    <source>
        <dbReference type="ARBA" id="ARBA00022692"/>
    </source>
</evidence>
<gene>
    <name evidence="9" type="ORF">BDA99DRAFT_548862</name>
</gene>
<dbReference type="GO" id="GO:0008654">
    <property type="term" value="P:phospholipid biosynthetic process"/>
    <property type="evidence" value="ECO:0007669"/>
    <property type="project" value="TreeGrafter"/>
</dbReference>
<evidence type="ECO:0000256" key="4">
    <source>
        <dbReference type="ARBA" id="ARBA00022824"/>
    </source>
</evidence>
<proteinExistence type="predicted"/>
<evidence type="ECO:0000256" key="6">
    <source>
        <dbReference type="ARBA" id="ARBA00023098"/>
    </source>
</evidence>
<feature type="transmembrane region" description="Helical" evidence="8">
    <location>
        <begin position="126"/>
        <end position="145"/>
    </location>
</feature>
<dbReference type="PANTHER" id="PTHR23129:SF0">
    <property type="entry name" value="ACYL-COENZYME A DIPHOSPHATASE FITM2"/>
    <property type="match status" value="1"/>
</dbReference>
<keyword evidence="10" id="KW-1185">Reference proteome</keyword>
<dbReference type="InterPro" id="IPR019388">
    <property type="entry name" value="FIT"/>
</dbReference>
<evidence type="ECO:0000313" key="9">
    <source>
        <dbReference type="EMBL" id="KAI9248493.1"/>
    </source>
</evidence>
<organism evidence="9 10">
    <name type="scientific">Phascolomyces articulosus</name>
    <dbReference type="NCBI Taxonomy" id="60185"/>
    <lineage>
        <taxon>Eukaryota</taxon>
        <taxon>Fungi</taxon>
        <taxon>Fungi incertae sedis</taxon>
        <taxon>Mucoromycota</taxon>
        <taxon>Mucoromycotina</taxon>
        <taxon>Mucoromycetes</taxon>
        <taxon>Mucorales</taxon>
        <taxon>Lichtheimiaceae</taxon>
        <taxon>Phascolomyces</taxon>
    </lineage>
</organism>
<keyword evidence="6" id="KW-0443">Lipid metabolism</keyword>
<dbReference type="GO" id="GO:0010945">
    <property type="term" value="F:coenzyme A diphosphatase activity"/>
    <property type="evidence" value="ECO:0007669"/>
    <property type="project" value="InterPro"/>
</dbReference>
<comment type="subcellular location">
    <subcellularLocation>
        <location evidence="1">Endoplasmic reticulum membrane</location>
        <topology evidence="1">Multi-pass membrane protein</topology>
    </subcellularLocation>
</comment>
<dbReference type="EMBL" id="JAIXMP010000038">
    <property type="protein sequence ID" value="KAI9248493.1"/>
    <property type="molecule type" value="Genomic_DNA"/>
</dbReference>
<dbReference type="AlphaFoldDB" id="A0AAD5JZS5"/>